<dbReference type="AlphaFoldDB" id="A0A645AH66"/>
<dbReference type="Gene3D" id="3.10.28.20">
    <property type="entry name" value="Acetamidase/Formamidase-like domains"/>
    <property type="match status" value="1"/>
</dbReference>
<dbReference type="EMBL" id="VSSQ01013793">
    <property type="protein sequence ID" value="MPM52286.1"/>
    <property type="molecule type" value="Genomic_DNA"/>
</dbReference>
<reference evidence="1" key="1">
    <citation type="submission" date="2019-08" db="EMBL/GenBank/DDBJ databases">
        <authorList>
            <person name="Kucharzyk K."/>
            <person name="Murdoch R.W."/>
            <person name="Higgins S."/>
            <person name="Loffler F."/>
        </authorList>
    </citation>
    <scope>NUCLEOTIDE SEQUENCE</scope>
</reference>
<sequence>MNWERDPYAFHPQSDYVCAVGYGSSAEDADMNARKELASLFGMTVRSTTSRTVMELGNLEESTYTEFFASSSEIVVDVDALYGVEIAKRKEPDGNFVSLAVMEKRATRDYYEAVISSDRSRIKAIEESLGKPDGSFSLVEKTVELIRLINDLNTKVVLYNYLSDIKETFMSVADAKKVFDEARKSVVLHVEVVGDETGTIKSTLSKIFTDGGFAVSKGDLAPTAKALVTIGWQELSGVGNPFVFAAYTADVSVVDLVRNESVLVYTETGREGHQSIEGAKIRAERLLSENLSTQFKETLMSRYTY</sequence>
<comment type="caution">
    <text evidence="1">The sequence shown here is derived from an EMBL/GenBank/DDBJ whole genome shotgun (WGS) entry which is preliminary data.</text>
</comment>
<protein>
    <submittedName>
        <fullName evidence="1">Uncharacterized protein</fullName>
    </submittedName>
</protein>
<name>A0A645AH66_9ZZZZ</name>
<accession>A0A645AH66</accession>
<gene>
    <name evidence="1" type="ORF">SDC9_99045</name>
</gene>
<organism evidence="1">
    <name type="scientific">bioreactor metagenome</name>
    <dbReference type="NCBI Taxonomy" id="1076179"/>
    <lineage>
        <taxon>unclassified sequences</taxon>
        <taxon>metagenomes</taxon>
        <taxon>ecological metagenomes</taxon>
    </lineage>
</organism>
<proteinExistence type="predicted"/>
<evidence type="ECO:0000313" key="1">
    <source>
        <dbReference type="EMBL" id="MPM52286.1"/>
    </source>
</evidence>